<dbReference type="EMBL" id="VSRQ01000001">
    <property type="protein sequence ID" value="TYK53336.1"/>
    <property type="molecule type" value="Genomic_DNA"/>
</dbReference>
<accession>A0A5D3FZH5</accession>
<dbReference type="CDD" id="cd00829">
    <property type="entry name" value="SCP-x_thiolase"/>
    <property type="match status" value="1"/>
</dbReference>
<dbReference type="Proteomes" id="UP000323505">
    <property type="component" value="Unassembled WGS sequence"/>
</dbReference>
<dbReference type="SUPFAM" id="SSF53901">
    <property type="entry name" value="Thiolase-like"/>
    <property type="match status" value="2"/>
</dbReference>
<evidence type="ECO:0000313" key="1">
    <source>
        <dbReference type="EMBL" id="TYK53336.1"/>
    </source>
</evidence>
<dbReference type="Gene3D" id="3.40.47.10">
    <property type="match status" value="1"/>
</dbReference>
<evidence type="ECO:0000313" key="2">
    <source>
        <dbReference type="Proteomes" id="UP000323505"/>
    </source>
</evidence>
<dbReference type="PANTHER" id="PTHR42870">
    <property type="entry name" value="ACETYL-COA C-ACETYLTRANSFERASE"/>
    <property type="match status" value="1"/>
</dbReference>
<dbReference type="PANTHER" id="PTHR42870:SF6">
    <property type="entry name" value="ACETYL-COA C-ACYLTRANSFERASE"/>
    <property type="match status" value="1"/>
</dbReference>
<reference evidence="1 2" key="1">
    <citation type="submission" date="2019-08" db="EMBL/GenBank/DDBJ databases">
        <title>Actinomadura sp. nov. CYP1-5 isolated from mountain soil.</title>
        <authorList>
            <person name="Songsumanus A."/>
            <person name="Kuncharoen N."/>
            <person name="Kudo T."/>
            <person name="Yuki M."/>
            <person name="Igarashi Y."/>
            <person name="Tanasupawat S."/>
        </authorList>
    </citation>
    <scope>NUCLEOTIDE SEQUENCE [LARGE SCALE GENOMIC DNA]</scope>
    <source>
        <strain evidence="1 2">CYP1-5</strain>
    </source>
</reference>
<sequence>MTREIAVVAFAQTRHSAEDEGLAEIEMLAPVITEIKQKTGLRQFGFTCSGSCDYLAGAPFAFVSALDAVGAWPPISESHVEMDAAWALYEAWVRLLHGDIDTALVYGFGKSSQGDLRTILTQQLDPYYLAPLGIDAVSLAALQARAYLERSGTTEDDLRAVAARSRQAGRDNPFALHLPEPEGDEYDVAPLRPYDVAPITDGAAAIVLASGDRARELCERPAWITGIDHRTEPHSPGVRDLTRSESARIAGEKAGAAGVEVAELHAQFSHEELILKEALGLDDGDVAVNPSGGALSANPMMAAGLIRIGEAASRIHGGTATRALGHASSGPCLQQNLVCVLSGEEHG</sequence>
<comment type="caution">
    <text evidence="1">The sequence shown here is derived from an EMBL/GenBank/DDBJ whole genome shotgun (WGS) entry which is preliminary data.</text>
</comment>
<gene>
    <name evidence="1" type="ORF">FXF68_06405</name>
</gene>
<keyword evidence="2" id="KW-1185">Reference proteome</keyword>
<dbReference type="InterPro" id="IPR016039">
    <property type="entry name" value="Thiolase-like"/>
</dbReference>
<dbReference type="AlphaFoldDB" id="A0A5D3FZH5"/>
<proteinExistence type="predicted"/>
<dbReference type="NCBIfam" id="NF005924">
    <property type="entry name" value="PRK07937.1"/>
    <property type="match status" value="1"/>
</dbReference>
<protein>
    <submittedName>
        <fullName evidence="1">Lipid-transfer protein</fullName>
    </submittedName>
</protein>
<dbReference type="RefSeq" id="WP_148757919.1">
    <property type="nucleotide sequence ID" value="NZ_VSRQ01000001.1"/>
</dbReference>
<dbReference type="GO" id="GO:0016746">
    <property type="term" value="F:acyltransferase activity"/>
    <property type="evidence" value="ECO:0007669"/>
    <property type="project" value="InterPro"/>
</dbReference>
<organism evidence="1 2">
    <name type="scientific">Actinomadura decatromicini</name>
    <dbReference type="NCBI Taxonomy" id="2604572"/>
    <lineage>
        <taxon>Bacteria</taxon>
        <taxon>Bacillati</taxon>
        <taxon>Actinomycetota</taxon>
        <taxon>Actinomycetes</taxon>
        <taxon>Streptosporangiales</taxon>
        <taxon>Thermomonosporaceae</taxon>
        <taxon>Actinomadura</taxon>
    </lineage>
</organism>
<name>A0A5D3FZH5_9ACTN</name>